<dbReference type="AlphaFoldDB" id="A0A8X6WQZ7"/>
<reference evidence="1" key="1">
    <citation type="submission" date="2020-08" db="EMBL/GenBank/DDBJ databases">
        <title>Multicomponent nature underlies the extraordinary mechanical properties of spider dragline silk.</title>
        <authorList>
            <person name="Kono N."/>
            <person name="Nakamura H."/>
            <person name="Mori M."/>
            <person name="Yoshida Y."/>
            <person name="Ohtoshi R."/>
            <person name="Malay A.D."/>
            <person name="Moran D.A.P."/>
            <person name="Tomita M."/>
            <person name="Numata K."/>
            <person name="Arakawa K."/>
        </authorList>
    </citation>
    <scope>NUCLEOTIDE SEQUENCE</scope>
</reference>
<accession>A0A8X6WQZ7</accession>
<dbReference type="EMBL" id="BMAV01001244">
    <property type="protein sequence ID" value="GFY39175.1"/>
    <property type="molecule type" value="Genomic_DNA"/>
</dbReference>
<gene>
    <name evidence="1" type="ORF">TNIN_499051</name>
</gene>
<evidence type="ECO:0000313" key="1">
    <source>
        <dbReference type="EMBL" id="GFY39175.1"/>
    </source>
</evidence>
<dbReference type="Proteomes" id="UP000886998">
    <property type="component" value="Unassembled WGS sequence"/>
</dbReference>
<name>A0A8X6WQZ7_9ARAC</name>
<comment type="caution">
    <text evidence="1">The sequence shown here is derived from an EMBL/GenBank/DDBJ whole genome shotgun (WGS) entry which is preliminary data.</text>
</comment>
<protein>
    <submittedName>
        <fullName evidence="1">Uncharacterized protein</fullName>
    </submittedName>
</protein>
<sequence length="97" mass="11195">MGSPFSETQLFSVFRFSFPKSFQGPFLVLAPFCIHPVRRQDKRVLHPLWPTKSQLHSFCIKCLLHFDGVWRFLGGGSNFEHLERSCLVIGRENTVTV</sequence>
<evidence type="ECO:0000313" key="2">
    <source>
        <dbReference type="Proteomes" id="UP000886998"/>
    </source>
</evidence>
<organism evidence="1 2">
    <name type="scientific">Trichonephila inaurata madagascariensis</name>
    <dbReference type="NCBI Taxonomy" id="2747483"/>
    <lineage>
        <taxon>Eukaryota</taxon>
        <taxon>Metazoa</taxon>
        <taxon>Ecdysozoa</taxon>
        <taxon>Arthropoda</taxon>
        <taxon>Chelicerata</taxon>
        <taxon>Arachnida</taxon>
        <taxon>Araneae</taxon>
        <taxon>Araneomorphae</taxon>
        <taxon>Entelegynae</taxon>
        <taxon>Araneoidea</taxon>
        <taxon>Nephilidae</taxon>
        <taxon>Trichonephila</taxon>
        <taxon>Trichonephila inaurata</taxon>
    </lineage>
</organism>
<proteinExistence type="predicted"/>
<keyword evidence="2" id="KW-1185">Reference proteome</keyword>